<evidence type="ECO:0000313" key="6">
    <source>
        <dbReference type="Proteomes" id="UP000051166"/>
    </source>
</evidence>
<evidence type="ECO:0000259" key="3">
    <source>
        <dbReference type="Pfam" id="PF00149"/>
    </source>
</evidence>
<dbReference type="InterPro" id="IPR029052">
    <property type="entry name" value="Metallo-depent_PP-like"/>
</dbReference>
<gene>
    <name evidence="5" type="ORF">FD50_GL002056</name>
</gene>
<dbReference type="GO" id="GO:0016788">
    <property type="term" value="F:hydrolase activity, acting on ester bonds"/>
    <property type="evidence" value="ECO:0007669"/>
    <property type="project" value="InterPro"/>
</dbReference>
<dbReference type="GO" id="GO:0000166">
    <property type="term" value="F:nucleotide binding"/>
    <property type="evidence" value="ECO:0007669"/>
    <property type="project" value="UniProtKB-KW"/>
</dbReference>
<comment type="similarity">
    <text evidence="2">Belongs to the 5'-nucleotidase family.</text>
</comment>
<organism evidence="5 6">
    <name type="scientific">Liquorilactobacillus satsumensis DSM 16230 = JCM 12392</name>
    <dbReference type="NCBI Taxonomy" id="1423801"/>
    <lineage>
        <taxon>Bacteria</taxon>
        <taxon>Bacillati</taxon>
        <taxon>Bacillota</taxon>
        <taxon>Bacilli</taxon>
        <taxon>Lactobacillales</taxon>
        <taxon>Lactobacillaceae</taxon>
        <taxon>Liquorilactobacillus</taxon>
    </lineage>
</organism>
<dbReference type="Pfam" id="PF00149">
    <property type="entry name" value="Metallophos"/>
    <property type="match status" value="1"/>
</dbReference>
<sequence length="513" mass="56855">MTSDIHGHVFPTLYCTKHDQKSLGLAKAASLIKRIHKQATKDTIVITIENGDLLQGSPLTSYLEKCEKSVAPLIEAVNLLHYDAGVLGNHEFDYGRFSLEKALQVRKYPLLCANILDEEGQPYFGRAYTIVEKKGVKIAILGLTTQFVPHWEPAQNITGLHFESAVATAKKYVPFLQKQADLVLVSYHGGYGELVTEVAGEPIDGADEAFALSKIPGVAALITGHQHRRIATHVNGVPTIQPGQNGEYVGMIELEVACKSKTIQQSHATLLPVAHEQPDKEISALLECFEQRTQKWLVQPLARLGAGFQLKNPAQARLEGHPFVDLLNQVQLEATGAEISAVALYSDAVTGFSEQVTIRDVKRNYPFENKLAVLQITGAQLRAALEQNAAYWDIQAGKIGVRQGAYGPLIPHYNYDLYAGIDYVIDVAQPVGERLIKLKYQGKPVQATQQFRLVVSQYRALGGAFRMYTPKQIVFVCTRSMPEMITDYLQKNEGLLTPRKIKHNIYQVIMTGR</sequence>
<dbReference type="InterPro" id="IPR006146">
    <property type="entry name" value="5'-Nucleotdase_CS"/>
</dbReference>
<reference evidence="5 6" key="1">
    <citation type="journal article" date="2015" name="Genome Announc.">
        <title>Expanding the biotechnology potential of lactobacilli through comparative genomics of 213 strains and associated genera.</title>
        <authorList>
            <person name="Sun Z."/>
            <person name="Harris H.M."/>
            <person name="McCann A."/>
            <person name="Guo C."/>
            <person name="Argimon S."/>
            <person name="Zhang W."/>
            <person name="Yang X."/>
            <person name="Jeffery I.B."/>
            <person name="Cooney J.C."/>
            <person name="Kagawa T.F."/>
            <person name="Liu W."/>
            <person name="Song Y."/>
            <person name="Salvetti E."/>
            <person name="Wrobel A."/>
            <person name="Rasinkangas P."/>
            <person name="Parkhill J."/>
            <person name="Rea M.C."/>
            <person name="O'Sullivan O."/>
            <person name="Ritari J."/>
            <person name="Douillard F.P."/>
            <person name="Paul Ross R."/>
            <person name="Yang R."/>
            <person name="Briner A.E."/>
            <person name="Felis G.E."/>
            <person name="de Vos W.M."/>
            <person name="Barrangou R."/>
            <person name="Klaenhammer T.R."/>
            <person name="Caufield P.W."/>
            <person name="Cui Y."/>
            <person name="Zhang H."/>
            <person name="O'Toole P.W."/>
        </authorList>
    </citation>
    <scope>NUCLEOTIDE SEQUENCE [LARGE SCALE GENOMIC DNA]</scope>
    <source>
        <strain evidence="5 6">DSM 16230</strain>
    </source>
</reference>
<dbReference type="PANTHER" id="PTHR11575:SF6">
    <property type="entry name" value="2',3'-CYCLIC-NUCLEOTIDE 2'-PHOSPHODIESTERASE_3'-NUCLEOTIDASE"/>
    <property type="match status" value="1"/>
</dbReference>
<dbReference type="Gene3D" id="3.90.780.10">
    <property type="entry name" value="5'-Nucleotidase, C-terminal domain"/>
    <property type="match status" value="1"/>
</dbReference>
<evidence type="ECO:0000256" key="2">
    <source>
        <dbReference type="RuleBase" id="RU362119"/>
    </source>
</evidence>
<dbReference type="InterPro" id="IPR006179">
    <property type="entry name" value="5_nucleotidase/apyrase"/>
</dbReference>
<dbReference type="STRING" id="1423801.FD50_GL002056"/>
<dbReference type="PATRIC" id="fig|1423801.4.peg.2100"/>
<dbReference type="AlphaFoldDB" id="A0A0R1UUJ8"/>
<accession>A0A0R1UUJ8</accession>
<dbReference type="PANTHER" id="PTHR11575">
    <property type="entry name" value="5'-NUCLEOTIDASE-RELATED"/>
    <property type="match status" value="1"/>
</dbReference>
<proteinExistence type="inferred from homology"/>
<keyword evidence="6" id="KW-1185">Reference proteome</keyword>
<dbReference type="EMBL" id="AZFQ01000055">
    <property type="protein sequence ID" value="KRL96775.1"/>
    <property type="molecule type" value="Genomic_DNA"/>
</dbReference>
<dbReference type="PROSITE" id="PS00786">
    <property type="entry name" value="5_NUCLEOTIDASE_2"/>
    <property type="match status" value="1"/>
</dbReference>
<dbReference type="GO" id="GO:0046872">
    <property type="term" value="F:metal ion binding"/>
    <property type="evidence" value="ECO:0007669"/>
    <property type="project" value="InterPro"/>
</dbReference>
<dbReference type="GO" id="GO:0030288">
    <property type="term" value="C:outer membrane-bounded periplasmic space"/>
    <property type="evidence" value="ECO:0007669"/>
    <property type="project" value="TreeGrafter"/>
</dbReference>
<dbReference type="Pfam" id="PF02872">
    <property type="entry name" value="5_nucleotid_C"/>
    <property type="match status" value="1"/>
</dbReference>
<evidence type="ECO:0000313" key="5">
    <source>
        <dbReference type="EMBL" id="KRL96775.1"/>
    </source>
</evidence>
<dbReference type="InterPro" id="IPR008334">
    <property type="entry name" value="5'-Nucleotdase_C"/>
</dbReference>
<evidence type="ECO:0000259" key="4">
    <source>
        <dbReference type="Pfam" id="PF02872"/>
    </source>
</evidence>
<name>A0A0R1UUJ8_9LACO</name>
<dbReference type="Gene3D" id="3.60.21.10">
    <property type="match status" value="1"/>
</dbReference>
<dbReference type="SUPFAM" id="SSF56300">
    <property type="entry name" value="Metallo-dependent phosphatases"/>
    <property type="match status" value="1"/>
</dbReference>
<dbReference type="Proteomes" id="UP000051166">
    <property type="component" value="Unassembled WGS sequence"/>
</dbReference>
<protein>
    <submittedName>
        <fullName evidence="5">2,3-cyclic-nucleotide 2-phosphodiesterase</fullName>
    </submittedName>
</protein>
<keyword evidence="2" id="KW-0547">Nucleotide-binding</keyword>
<keyword evidence="2" id="KW-0378">Hydrolase</keyword>
<dbReference type="PRINTS" id="PR01607">
    <property type="entry name" value="APYRASEFAMLY"/>
</dbReference>
<dbReference type="InterPro" id="IPR004843">
    <property type="entry name" value="Calcineurin-like_PHP"/>
</dbReference>
<keyword evidence="1" id="KW-0732">Signal</keyword>
<dbReference type="SUPFAM" id="SSF55816">
    <property type="entry name" value="5'-nucleotidase (syn. UDP-sugar hydrolase), C-terminal domain"/>
    <property type="match status" value="1"/>
</dbReference>
<dbReference type="InterPro" id="IPR036907">
    <property type="entry name" value="5'-Nucleotdase_C_sf"/>
</dbReference>
<dbReference type="GO" id="GO:0009166">
    <property type="term" value="P:nucleotide catabolic process"/>
    <property type="evidence" value="ECO:0007669"/>
    <property type="project" value="InterPro"/>
</dbReference>
<comment type="caution">
    <text evidence="5">The sequence shown here is derived from an EMBL/GenBank/DDBJ whole genome shotgun (WGS) entry which is preliminary data.</text>
</comment>
<feature type="domain" description="5'-Nucleotidase C-terminal" evidence="4">
    <location>
        <begin position="316"/>
        <end position="463"/>
    </location>
</feature>
<feature type="domain" description="Calcineurin-like phosphoesterase" evidence="3">
    <location>
        <begin position="2"/>
        <end position="228"/>
    </location>
</feature>
<evidence type="ECO:0000256" key="1">
    <source>
        <dbReference type="ARBA" id="ARBA00022729"/>
    </source>
</evidence>